<dbReference type="CDD" id="cd22417">
    <property type="entry name" value="KH-I_Vigilin_rpt14"/>
    <property type="match status" value="1"/>
</dbReference>
<keyword evidence="9 19" id="KW-0694">RNA-binding</keyword>
<feature type="compositionally biased region" description="Polar residues" evidence="21">
    <location>
        <begin position="1202"/>
        <end position="1217"/>
    </location>
</feature>
<organism evidence="23 24">
    <name type="scientific">Myotis brandtii</name>
    <name type="common">Brandt's bat</name>
    <dbReference type="NCBI Taxonomy" id="109478"/>
    <lineage>
        <taxon>Eukaryota</taxon>
        <taxon>Metazoa</taxon>
        <taxon>Chordata</taxon>
        <taxon>Craniata</taxon>
        <taxon>Vertebrata</taxon>
        <taxon>Euteleostomi</taxon>
        <taxon>Mammalia</taxon>
        <taxon>Eutheria</taxon>
        <taxon>Laurasiatheria</taxon>
        <taxon>Chiroptera</taxon>
        <taxon>Yangochiroptera</taxon>
        <taxon>Vespertilionidae</taxon>
        <taxon>Myotis</taxon>
    </lineage>
</organism>
<dbReference type="InterPro" id="IPR004088">
    <property type="entry name" value="KH_dom_type_1"/>
</dbReference>
<feature type="coiled-coil region" evidence="20">
    <location>
        <begin position="747"/>
        <end position="774"/>
    </location>
</feature>
<dbReference type="CDD" id="cd22408">
    <property type="entry name" value="KH-I_Vigilin_rpt4"/>
    <property type="match status" value="1"/>
</dbReference>
<feature type="domain" description="K Homology" evidence="22">
    <location>
        <begin position="941"/>
        <end position="1007"/>
    </location>
</feature>
<dbReference type="FunFam" id="3.30.1370.10:FF:000057">
    <property type="entry name" value="High density lipoprotein binding protein"/>
    <property type="match status" value="1"/>
</dbReference>
<evidence type="ECO:0000256" key="2">
    <source>
        <dbReference type="ARBA" id="ARBA00004496"/>
    </source>
</evidence>
<dbReference type="GO" id="GO:0034364">
    <property type="term" value="C:high-density lipoprotein particle"/>
    <property type="evidence" value="ECO:0007669"/>
    <property type="project" value="UniProtKB-KW"/>
</dbReference>
<dbReference type="GO" id="GO:0003729">
    <property type="term" value="F:mRNA binding"/>
    <property type="evidence" value="ECO:0007669"/>
    <property type="project" value="TreeGrafter"/>
</dbReference>
<evidence type="ECO:0000259" key="22">
    <source>
        <dbReference type="SMART" id="SM00322"/>
    </source>
</evidence>
<feature type="compositionally biased region" description="Basic and acidic residues" evidence="21">
    <location>
        <begin position="903"/>
        <end position="914"/>
    </location>
</feature>
<evidence type="ECO:0000256" key="3">
    <source>
        <dbReference type="ARBA" id="ARBA00022448"/>
    </source>
</evidence>
<evidence type="ECO:0000256" key="10">
    <source>
        <dbReference type="ARBA" id="ARBA00022990"/>
    </source>
</evidence>
<evidence type="ECO:0000256" key="16">
    <source>
        <dbReference type="ARBA" id="ARBA00039270"/>
    </source>
</evidence>
<dbReference type="Proteomes" id="UP000052978">
    <property type="component" value="Unassembled WGS sequence"/>
</dbReference>
<evidence type="ECO:0000256" key="7">
    <source>
        <dbReference type="ARBA" id="ARBA00022737"/>
    </source>
</evidence>
<dbReference type="CDD" id="cd22418">
    <property type="entry name" value="KH-I_Vigilin_rpt15"/>
    <property type="match status" value="1"/>
</dbReference>
<evidence type="ECO:0000256" key="1">
    <source>
        <dbReference type="ARBA" id="ARBA00004123"/>
    </source>
</evidence>
<dbReference type="CDD" id="cd22412">
    <property type="entry name" value="KH-I_Vigilin_rpt9"/>
    <property type="match status" value="1"/>
</dbReference>
<dbReference type="GO" id="GO:0005737">
    <property type="term" value="C:cytoplasm"/>
    <property type="evidence" value="ECO:0007669"/>
    <property type="project" value="UniProtKB-SubCell"/>
</dbReference>
<evidence type="ECO:0000256" key="17">
    <source>
        <dbReference type="ARBA" id="ARBA00055815"/>
    </source>
</evidence>
<dbReference type="GO" id="GO:0005634">
    <property type="term" value="C:nucleus"/>
    <property type="evidence" value="ECO:0007669"/>
    <property type="project" value="UniProtKB-SubCell"/>
</dbReference>
<evidence type="ECO:0000256" key="20">
    <source>
        <dbReference type="SAM" id="Coils"/>
    </source>
</evidence>
<feature type="domain" description="K Homology" evidence="22">
    <location>
        <begin position="551"/>
        <end position="619"/>
    </location>
</feature>
<comment type="function">
    <text evidence="17">Appears to play a role in cell sterol metabolism. It may function to protect cells from over-accumulation of cholesterol.</text>
</comment>
<evidence type="ECO:0000256" key="18">
    <source>
        <dbReference type="ARBA" id="ARBA00077940"/>
    </source>
</evidence>
<dbReference type="FunFam" id="3.30.1370.10:FF:000033">
    <property type="entry name" value="vigilin isoform X1"/>
    <property type="match status" value="1"/>
</dbReference>
<keyword evidence="11" id="KW-0445">Lipid transport</keyword>
<dbReference type="CDD" id="cd22415">
    <property type="entry name" value="KH-I_Vigilin_rpt12"/>
    <property type="match status" value="1"/>
</dbReference>
<evidence type="ECO:0000313" key="24">
    <source>
        <dbReference type="Proteomes" id="UP000052978"/>
    </source>
</evidence>
<keyword evidence="12" id="KW-0443">Lipid metabolism</keyword>
<evidence type="ECO:0000256" key="12">
    <source>
        <dbReference type="ARBA" id="ARBA00023098"/>
    </source>
</evidence>
<dbReference type="FunFam" id="3.30.1370.10:FF:000039">
    <property type="entry name" value="vigilin isoform X1"/>
    <property type="match status" value="1"/>
</dbReference>
<dbReference type="PROSITE" id="PS50084">
    <property type="entry name" value="KH_TYPE_1"/>
    <property type="match status" value="14"/>
</dbReference>
<dbReference type="CDD" id="cd22413">
    <property type="entry name" value="KH-I_Vigilin_rpt10"/>
    <property type="match status" value="1"/>
</dbReference>
<reference evidence="23 24" key="1">
    <citation type="journal article" date="2013" name="Nat. Commun.">
        <title>Genome analysis reveals insights into physiology and longevity of the Brandt's bat Myotis brandtii.</title>
        <authorList>
            <person name="Seim I."/>
            <person name="Fang X."/>
            <person name="Xiong Z."/>
            <person name="Lobanov A.V."/>
            <person name="Huang Z."/>
            <person name="Ma S."/>
            <person name="Feng Y."/>
            <person name="Turanov A.A."/>
            <person name="Zhu Y."/>
            <person name="Lenz T.L."/>
            <person name="Gerashchenko M.V."/>
            <person name="Fan D."/>
            <person name="Hee Yim S."/>
            <person name="Yao X."/>
            <person name="Jordan D."/>
            <person name="Xiong Y."/>
            <person name="Ma Y."/>
            <person name="Lyapunov A.N."/>
            <person name="Chen G."/>
            <person name="Kulakova O.I."/>
            <person name="Sun Y."/>
            <person name="Lee S.G."/>
            <person name="Bronson R.T."/>
            <person name="Moskalev A.A."/>
            <person name="Sunyaev S.R."/>
            <person name="Zhang G."/>
            <person name="Krogh A."/>
            <person name="Wang J."/>
            <person name="Gladyshev V.N."/>
        </authorList>
    </citation>
    <scope>NUCLEOTIDE SEQUENCE [LARGE SCALE GENOMIC DNA]</scope>
</reference>
<evidence type="ECO:0000256" key="13">
    <source>
        <dbReference type="ARBA" id="ARBA00023166"/>
    </source>
</evidence>
<dbReference type="GO" id="GO:0008203">
    <property type="term" value="P:cholesterol metabolic process"/>
    <property type="evidence" value="ECO:0007669"/>
    <property type="project" value="UniProtKB-KW"/>
</dbReference>
<feature type="domain" description="K Homology" evidence="22">
    <location>
        <begin position="303"/>
        <end position="371"/>
    </location>
</feature>
<dbReference type="FunFam" id="3.30.1370.10:FF:000050">
    <property type="entry name" value="vigilin isoform X1"/>
    <property type="match status" value="1"/>
</dbReference>
<keyword evidence="7" id="KW-0677">Repeat</keyword>
<feature type="domain" description="K Homology" evidence="22">
    <location>
        <begin position="623"/>
        <end position="692"/>
    </location>
</feature>
<keyword evidence="15" id="KW-0539">Nucleus</keyword>
<feature type="domain" description="K Homology" evidence="22">
    <location>
        <begin position="1094"/>
        <end position="1163"/>
    </location>
</feature>
<feature type="domain" description="K Homology" evidence="22">
    <location>
        <begin position="158"/>
        <end position="226"/>
    </location>
</feature>
<keyword evidence="3" id="KW-0813">Transport</keyword>
<feature type="region of interest" description="Disordered" evidence="21">
    <location>
        <begin position="881"/>
        <end position="914"/>
    </location>
</feature>
<dbReference type="InterPro" id="IPR004087">
    <property type="entry name" value="KH_dom"/>
</dbReference>
<evidence type="ECO:0000256" key="15">
    <source>
        <dbReference type="ARBA" id="ARBA00023242"/>
    </source>
</evidence>
<keyword evidence="6" id="KW-0597">Phosphoprotein</keyword>
<feature type="domain" description="K Homology" evidence="22">
    <location>
        <begin position="230"/>
        <end position="298"/>
    </location>
</feature>
<evidence type="ECO:0000256" key="19">
    <source>
        <dbReference type="PROSITE-ProRule" id="PRU00117"/>
    </source>
</evidence>
<dbReference type="FunFam" id="3.30.1370.10:FF:000046">
    <property type="entry name" value="High density lipoprotein binding protein"/>
    <property type="match status" value="1"/>
</dbReference>
<dbReference type="Pfam" id="PF00013">
    <property type="entry name" value="KH_1"/>
    <property type="match status" value="13"/>
</dbReference>
<keyword evidence="8" id="KW-0345">HDL</keyword>
<evidence type="ECO:0000256" key="14">
    <source>
        <dbReference type="ARBA" id="ARBA00023221"/>
    </source>
</evidence>
<comment type="subcellular location">
    <subcellularLocation>
        <location evidence="2">Cytoplasm</location>
    </subcellularLocation>
    <subcellularLocation>
        <location evidence="1">Nucleus</location>
    </subcellularLocation>
</comment>
<evidence type="ECO:0000313" key="23">
    <source>
        <dbReference type="EMBL" id="EPQ02381.1"/>
    </source>
</evidence>
<evidence type="ECO:0000256" key="4">
    <source>
        <dbReference type="ARBA" id="ARBA00022490"/>
    </source>
</evidence>
<feature type="domain" description="K Homology" evidence="22">
    <location>
        <begin position="443"/>
        <end position="511"/>
    </location>
</feature>
<dbReference type="FunFam" id="3.30.1370.10:FF:000018">
    <property type="entry name" value="vigilin isoform X1"/>
    <property type="match status" value="2"/>
</dbReference>
<feature type="domain" description="K Homology" evidence="22">
    <location>
        <begin position="770"/>
        <end position="839"/>
    </location>
</feature>
<dbReference type="eggNOG" id="KOG2208">
    <property type="taxonomic scope" value="Eukaryota"/>
</dbReference>
<feature type="domain" description="K Homology" evidence="22">
    <location>
        <begin position="843"/>
        <end position="940"/>
    </location>
</feature>
<evidence type="ECO:0000256" key="21">
    <source>
        <dbReference type="SAM" id="MobiDB-lite"/>
    </source>
</evidence>
<keyword evidence="5" id="KW-0153">Cholesterol metabolism</keyword>
<evidence type="ECO:0000256" key="5">
    <source>
        <dbReference type="ARBA" id="ARBA00022548"/>
    </source>
</evidence>
<feature type="region of interest" description="Disordered" evidence="21">
    <location>
        <begin position="1202"/>
        <end position="1236"/>
    </location>
</feature>
<proteinExistence type="predicted"/>
<feature type="domain" description="K Homology" evidence="22">
    <location>
        <begin position="1019"/>
        <end position="1090"/>
    </location>
</feature>
<keyword evidence="20" id="KW-0175">Coiled coil</keyword>
<dbReference type="FunFam" id="3.30.1370.10:FF:000042">
    <property type="entry name" value="Vigilin isoform X1"/>
    <property type="match status" value="1"/>
</dbReference>
<dbReference type="CDD" id="cd22416">
    <property type="entry name" value="KH-I_Vigilin_rpt13"/>
    <property type="match status" value="1"/>
</dbReference>
<evidence type="ECO:0000256" key="9">
    <source>
        <dbReference type="ARBA" id="ARBA00022884"/>
    </source>
</evidence>
<sequence>MSGLCSLGLSKVSWELKIASEGARVETTCSRDHTFATLNSEEESDPPTYKDAFPPLPEKAACLESAQEPAGAWGNKIRPIKASVITQVFHVPLEERKYKDMNQFGEGEQAKICLEIMQRTGAHLELSLAKDQGLSIMVSGKLDAVMKARKDIVAKLQTQASATVAIPKEHHRFVIGKNGEKLQDLELKTATKIQIPRPDDASNQIRITGTKEGIEKARHEVLLISAEQDKRAVERLEVEKAFHPFIAGPYNRLVSEIMQETGTRINIPPPSVNRTEIVFTGEKEQLAQAVARIKKIYEEKKKKTTTIAVEVKKSQHKYVIGPKGNSLQEILERTGVSVEIPPSDSISETVILRGEPEKLGQALTEVYAKANSFTVSSVSAPSWLHRFIIGKKGQNLAKITQQMPKVHIEFTEGEDKITLEGPTEDVNVAQEQIEAMVKDLIHRMDYVEISIDHKFHRHLIGKSGANINRIKDQYKVSVRIPPDSEKSNLIRIEGDPQGVQQAKRELLELASRMENERTKDLIIEQRFHRTIIGQKGERIREIRDKFPEVENSYSISVPIFKQFHKNIIGKGGANIKKIREESNTKIDLPAENSNSETIIITGKRANCEAARSRILSIQKDLANIAEVEVSIPAKLHNSLIGTKGRLIRSIMEECGGVHIHFPVEGSGSDTVVIRGPSSDVEKAKKQLLHLAEEKQTKSFTVDIRAKPEYHKFLIGKGGGKIRKVRDTTGARIIFPTAEDKDQDLITIIGKEDAVKEAQKELEALIQNLDNVVEDYMLVDPKHHRHFVIRRGQVLREIAEEYGGVMVSFPRSGTQSDKVTLKGAKECVEAARKRIQEIIEDLEAQVTIECAIPQKFHRSVMGPKGSRIQQITRDYNVQIKFPDKEENPVHSAEPAVQENGDDAGEGREADPGSPRRCDIIIISGRKEKCEAAKEALEALVPVTIEVEVPFDLHRYIIGQKGSGIRKMMDEFEVNIHVPAPELQSDVIAITGLAANLDRAKAGLLERVRELQAEQEDRALRSFKLSVTVDPKYHPKIIGRKGAVITQIRLEHDVNIQFPDKDDGNQPQDQITITGYEKNTEAARDAILKIVGELEQMVSEDVPLDHRVHARIIGARGKAIRKIMDEFKVDIRFPQSGAPDPNCVTVTGLPENVEEAIDHILNLEEEYLADVVDSEVLQVYMKPPAHEESKAPSKGFVVRDAPWTANSSEKAPDMSSSEEFPSFGAQVAPKTLPWGPKR</sequence>
<feature type="domain" description="K Homology" evidence="22">
    <location>
        <begin position="697"/>
        <end position="766"/>
    </location>
</feature>
<dbReference type="PANTHER" id="PTHR10627:SF34">
    <property type="entry name" value="VIGILIN"/>
    <property type="match status" value="1"/>
</dbReference>
<feature type="domain" description="K Homology" evidence="22">
    <location>
        <begin position="372"/>
        <end position="438"/>
    </location>
</feature>
<accession>S7MF74</accession>
<gene>
    <name evidence="23" type="ORF">D623_10035075</name>
</gene>
<protein>
    <recommendedName>
        <fullName evidence="16">Vigilin</fullName>
    </recommendedName>
    <alternativeName>
        <fullName evidence="18">High density lipoprotein-binding protein</fullName>
    </alternativeName>
</protein>
<dbReference type="FunFam" id="3.30.1370.10:FF:000061">
    <property type="entry name" value="High density lipoprotein binding protein"/>
    <property type="match status" value="1"/>
</dbReference>
<dbReference type="CDD" id="cd22414">
    <property type="entry name" value="KH-I_Vigilin_rpt11"/>
    <property type="match status" value="1"/>
</dbReference>
<dbReference type="FunFam" id="3.30.1370.10:FF:000041">
    <property type="entry name" value="vigilin isoform X1"/>
    <property type="match status" value="1"/>
</dbReference>
<keyword evidence="13" id="KW-1207">Sterol metabolism</keyword>
<dbReference type="CDD" id="cd22407">
    <property type="entry name" value="KH-I_Vigilin_rpt3"/>
    <property type="match status" value="1"/>
</dbReference>
<dbReference type="CDD" id="cd22411">
    <property type="entry name" value="KH-I_Vigilin_rpt8"/>
    <property type="match status" value="1"/>
</dbReference>
<dbReference type="PANTHER" id="PTHR10627">
    <property type="entry name" value="SCP160"/>
    <property type="match status" value="1"/>
</dbReference>
<evidence type="ECO:0000256" key="8">
    <source>
        <dbReference type="ARBA" id="ARBA00022850"/>
    </source>
</evidence>
<dbReference type="InterPro" id="IPR036612">
    <property type="entry name" value="KH_dom_type_1_sf"/>
</dbReference>
<dbReference type="CDD" id="cd22409">
    <property type="entry name" value="KH-I_Vigilin_rpt5"/>
    <property type="match status" value="1"/>
</dbReference>
<keyword evidence="14" id="KW-0753">Steroid metabolism</keyword>
<dbReference type="Pfam" id="PF24668">
    <property type="entry name" value="KH_Vigilin"/>
    <property type="match status" value="1"/>
</dbReference>
<dbReference type="FunFam" id="3.30.1370.10:FF:000067">
    <property type="entry name" value="High density lipoprotein binding protein"/>
    <property type="match status" value="1"/>
</dbReference>
<dbReference type="EMBL" id="KE161207">
    <property type="protein sequence ID" value="EPQ02381.1"/>
    <property type="molecule type" value="Genomic_DNA"/>
</dbReference>
<dbReference type="CDD" id="cd22405">
    <property type="entry name" value="KH-I_Vigilin_rpt1"/>
    <property type="match status" value="1"/>
</dbReference>
<keyword evidence="10" id="KW-0007">Acetylation</keyword>
<dbReference type="SMART" id="SM00322">
    <property type="entry name" value="KH"/>
    <property type="match status" value="13"/>
</dbReference>
<keyword evidence="24" id="KW-1185">Reference proteome</keyword>
<dbReference type="GO" id="GO:0006869">
    <property type="term" value="P:lipid transport"/>
    <property type="evidence" value="ECO:0007669"/>
    <property type="project" value="UniProtKB-KW"/>
</dbReference>
<evidence type="ECO:0000256" key="11">
    <source>
        <dbReference type="ARBA" id="ARBA00023055"/>
    </source>
</evidence>
<dbReference type="Gene3D" id="3.30.1370.10">
    <property type="entry name" value="K Homology domain, type 1"/>
    <property type="match status" value="14"/>
</dbReference>
<dbReference type="SUPFAM" id="SSF54791">
    <property type="entry name" value="Eukaryotic type KH-domain (KH-domain type I)"/>
    <property type="match status" value="12"/>
</dbReference>
<dbReference type="AlphaFoldDB" id="S7MF74"/>
<dbReference type="CDD" id="cd02394">
    <property type="entry name" value="KH-I_Vigilin_rpt6"/>
    <property type="match status" value="1"/>
</dbReference>
<evidence type="ECO:0000256" key="6">
    <source>
        <dbReference type="ARBA" id="ARBA00022553"/>
    </source>
</evidence>
<dbReference type="CDD" id="cd22406">
    <property type="entry name" value="KH-I_Vigilin_rpt2"/>
    <property type="match status" value="1"/>
</dbReference>
<dbReference type="InterPro" id="IPR057778">
    <property type="entry name" value="KH_Vigilin_N"/>
</dbReference>
<keyword evidence="4" id="KW-0963">Cytoplasm</keyword>
<dbReference type="FunFam" id="3.30.1370.10:FF:000062">
    <property type="entry name" value="vigilin isoform X1"/>
    <property type="match status" value="1"/>
</dbReference>
<name>S7MF74_MYOBR</name>